<sequence length="235" mass="26165">MAALGRYLVFIALSICSMLNNASNTQCHHPSGTNYHMSYDARDLILDMHNRKRQATAQGLYNNGCGCHRIPKAANILEMKYDCALEESAHAVASACSVAGTPEAELTKVNEGENFYVINTEYELLGSKTIAVSRAAEAWFEEITKTNINYHMLYNANFKRRPKSPKRWSQMVWANSFRIGCEIGDCKERTIVVCRYSPKGNVYGQRVYQPGPAASACKEGPSSSYPSLCNFPIIV</sequence>
<evidence type="ECO:0000313" key="3">
    <source>
        <dbReference type="EMBL" id="CAJ0588084.1"/>
    </source>
</evidence>
<evidence type="ECO:0000313" key="4">
    <source>
        <dbReference type="Proteomes" id="UP001176961"/>
    </source>
</evidence>
<comment type="caution">
    <text evidence="3">The sequence shown here is derived from an EMBL/GenBank/DDBJ whole genome shotgun (WGS) entry which is preliminary data.</text>
</comment>
<accession>A0AA36GDB7</accession>
<feature type="signal peptide" evidence="1">
    <location>
        <begin position="1"/>
        <end position="22"/>
    </location>
</feature>
<dbReference type="InterPro" id="IPR018244">
    <property type="entry name" value="Allrgn_V5/Tpx1_CS"/>
</dbReference>
<keyword evidence="1" id="KW-0732">Signal</keyword>
<gene>
    <name evidence="3" type="ORF">CYNAS_LOCUS67</name>
</gene>
<dbReference type="InterPro" id="IPR014044">
    <property type="entry name" value="CAP_dom"/>
</dbReference>
<dbReference type="SMART" id="SM00198">
    <property type="entry name" value="SCP"/>
    <property type="match status" value="1"/>
</dbReference>
<feature type="domain" description="SCP" evidence="2">
    <location>
        <begin position="40"/>
        <end position="204"/>
    </location>
</feature>
<reference evidence="3" key="1">
    <citation type="submission" date="2023-07" db="EMBL/GenBank/DDBJ databases">
        <authorList>
            <consortium name="CYATHOMIX"/>
        </authorList>
    </citation>
    <scope>NUCLEOTIDE SEQUENCE</scope>
    <source>
        <strain evidence="3">N/A</strain>
    </source>
</reference>
<dbReference type="EMBL" id="CATQJL010000001">
    <property type="protein sequence ID" value="CAJ0588084.1"/>
    <property type="molecule type" value="Genomic_DNA"/>
</dbReference>
<dbReference type="SUPFAM" id="SSF55797">
    <property type="entry name" value="PR-1-like"/>
    <property type="match status" value="1"/>
</dbReference>
<organism evidence="3 4">
    <name type="scientific">Cylicocyclus nassatus</name>
    <name type="common">Nematode worm</name>
    <dbReference type="NCBI Taxonomy" id="53992"/>
    <lineage>
        <taxon>Eukaryota</taxon>
        <taxon>Metazoa</taxon>
        <taxon>Ecdysozoa</taxon>
        <taxon>Nematoda</taxon>
        <taxon>Chromadorea</taxon>
        <taxon>Rhabditida</taxon>
        <taxon>Rhabditina</taxon>
        <taxon>Rhabditomorpha</taxon>
        <taxon>Strongyloidea</taxon>
        <taxon>Strongylidae</taxon>
        <taxon>Cylicocyclus</taxon>
    </lineage>
</organism>
<dbReference type="PROSITE" id="PS01010">
    <property type="entry name" value="CRISP_2"/>
    <property type="match status" value="1"/>
</dbReference>
<dbReference type="PANTHER" id="PTHR10334">
    <property type="entry name" value="CYSTEINE-RICH SECRETORY PROTEIN-RELATED"/>
    <property type="match status" value="1"/>
</dbReference>
<dbReference type="Proteomes" id="UP001176961">
    <property type="component" value="Unassembled WGS sequence"/>
</dbReference>
<dbReference type="InterPro" id="IPR035940">
    <property type="entry name" value="CAP_sf"/>
</dbReference>
<name>A0AA36GDB7_CYLNA</name>
<evidence type="ECO:0000259" key="2">
    <source>
        <dbReference type="SMART" id="SM00198"/>
    </source>
</evidence>
<keyword evidence="4" id="KW-1185">Reference proteome</keyword>
<dbReference type="GO" id="GO:0005576">
    <property type="term" value="C:extracellular region"/>
    <property type="evidence" value="ECO:0007669"/>
    <property type="project" value="InterPro"/>
</dbReference>
<feature type="chain" id="PRO_5041401303" description="SCP domain-containing protein" evidence="1">
    <location>
        <begin position="23"/>
        <end position="235"/>
    </location>
</feature>
<evidence type="ECO:0000256" key="1">
    <source>
        <dbReference type="SAM" id="SignalP"/>
    </source>
</evidence>
<dbReference type="CDD" id="cd05380">
    <property type="entry name" value="CAP_euk"/>
    <property type="match status" value="1"/>
</dbReference>
<dbReference type="Pfam" id="PF00188">
    <property type="entry name" value="CAP"/>
    <property type="match status" value="1"/>
</dbReference>
<dbReference type="Gene3D" id="3.40.33.10">
    <property type="entry name" value="CAP"/>
    <property type="match status" value="1"/>
</dbReference>
<dbReference type="PRINTS" id="PR00837">
    <property type="entry name" value="V5TPXLIKE"/>
</dbReference>
<protein>
    <recommendedName>
        <fullName evidence="2">SCP domain-containing protein</fullName>
    </recommendedName>
</protein>
<proteinExistence type="predicted"/>
<dbReference type="AlphaFoldDB" id="A0AA36GDB7"/>
<dbReference type="InterPro" id="IPR001283">
    <property type="entry name" value="CRISP-related"/>
</dbReference>